<sequence>MKKVALLLVIGLFLALGAAATTQQETGTMTGGMMDMAMMTGGDVIAAVEAGTMTGGDVQQAIAMGIMTGGDVQVLLDRGLMTGGDLGMDMMDMEEGNDGN</sequence>
<dbReference type="HOGENOM" id="CLU_2304815_0_0_0"/>
<dbReference type="RefSeq" id="WP_013179201.1">
    <property type="nucleotide sequence ID" value="NC_014221.1"/>
</dbReference>
<dbReference type="AlphaFoldDB" id="D7CV14"/>
<evidence type="ECO:0000313" key="3">
    <source>
        <dbReference type="Proteomes" id="UP000000379"/>
    </source>
</evidence>
<name>D7CV14_TRURR</name>
<dbReference type="EMBL" id="CP002049">
    <property type="protein sequence ID" value="ADI15841.1"/>
    <property type="molecule type" value="Genomic_DNA"/>
</dbReference>
<keyword evidence="3" id="KW-1185">Reference proteome</keyword>
<reference evidence="2 3" key="2">
    <citation type="journal article" date="2011" name="Stand. Genomic Sci.">
        <title>Complete genome sequence of Truepera radiovictrix type strain (RQ-24).</title>
        <authorList>
            <person name="Ivanova N."/>
            <person name="Rohde C."/>
            <person name="Munk C."/>
            <person name="Nolan M."/>
            <person name="Lucas S."/>
            <person name="Del Rio T.G."/>
            <person name="Tice H."/>
            <person name="Deshpande S."/>
            <person name="Cheng J.F."/>
            <person name="Tapia R."/>
            <person name="Han C."/>
            <person name="Goodwin L."/>
            <person name="Pitluck S."/>
            <person name="Liolios K."/>
            <person name="Mavromatis K."/>
            <person name="Mikhailova N."/>
            <person name="Pati A."/>
            <person name="Chen A."/>
            <person name="Palaniappan K."/>
            <person name="Land M."/>
            <person name="Hauser L."/>
            <person name="Chang Y.J."/>
            <person name="Jeffries C.D."/>
            <person name="Brambilla E."/>
            <person name="Rohde M."/>
            <person name="Goker M."/>
            <person name="Tindall B.J."/>
            <person name="Woyke T."/>
            <person name="Bristow J."/>
            <person name="Eisen J.A."/>
            <person name="Markowitz V."/>
            <person name="Hugenholtz P."/>
            <person name="Kyrpides N.C."/>
            <person name="Klenk H.P."/>
            <person name="Lapidus A."/>
        </authorList>
    </citation>
    <scope>NUCLEOTIDE SEQUENCE [LARGE SCALE GENOMIC DNA]</scope>
    <source>
        <strain evidence="3">DSM 17093 / CIP 108686 / LMG 22925 / RQ-24</strain>
    </source>
</reference>
<keyword evidence="1" id="KW-0732">Signal</keyword>
<organism evidence="2 3">
    <name type="scientific">Truepera radiovictrix (strain DSM 17093 / CIP 108686 / LMG 22925 / RQ-24)</name>
    <dbReference type="NCBI Taxonomy" id="649638"/>
    <lineage>
        <taxon>Bacteria</taxon>
        <taxon>Thermotogati</taxon>
        <taxon>Deinococcota</taxon>
        <taxon>Deinococci</taxon>
        <taxon>Trueperales</taxon>
        <taxon>Trueperaceae</taxon>
        <taxon>Truepera</taxon>
    </lineage>
</organism>
<feature type="signal peptide" evidence="1">
    <location>
        <begin position="1"/>
        <end position="20"/>
    </location>
</feature>
<accession>D7CV14</accession>
<protein>
    <submittedName>
        <fullName evidence="2">Uncharacterized protein</fullName>
    </submittedName>
</protein>
<reference evidence="3" key="1">
    <citation type="submission" date="2010-05" db="EMBL/GenBank/DDBJ databases">
        <title>The complete genome of Truepera radiovictris DSM 17093.</title>
        <authorList>
            <consortium name="US DOE Joint Genome Institute (JGI-PGF)"/>
            <person name="Lucas S."/>
            <person name="Copeland A."/>
            <person name="Lapidus A."/>
            <person name="Glavina del Rio T."/>
            <person name="Dalin E."/>
            <person name="Tice H."/>
            <person name="Bruce D."/>
            <person name="Goodwin L."/>
            <person name="Pitluck S."/>
            <person name="Kyrpides N."/>
            <person name="Mavromatis K."/>
            <person name="Ovchinnikova G."/>
            <person name="Munk A.C."/>
            <person name="Detter J.C."/>
            <person name="Han C."/>
            <person name="Tapia R."/>
            <person name="Land M."/>
            <person name="Hauser L."/>
            <person name="Markowitz V."/>
            <person name="Cheng J.-F."/>
            <person name="Hugenholtz P."/>
            <person name="Woyke T."/>
            <person name="Wu D."/>
            <person name="Tindall B."/>
            <person name="Pomrenke H.G."/>
            <person name="Brambilla E."/>
            <person name="Klenk H.-P."/>
            <person name="Eisen J.A."/>
        </authorList>
    </citation>
    <scope>NUCLEOTIDE SEQUENCE [LARGE SCALE GENOMIC DNA]</scope>
    <source>
        <strain evidence="3">DSM 17093 / CIP 108686 / LMG 22925 / RQ-24</strain>
    </source>
</reference>
<gene>
    <name evidence="2" type="ordered locus">Trad_2738</name>
</gene>
<proteinExistence type="predicted"/>
<evidence type="ECO:0000313" key="2">
    <source>
        <dbReference type="EMBL" id="ADI15841.1"/>
    </source>
</evidence>
<dbReference type="KEGG" id="tra:Trad_2738"/>
<dbReference type="Proteomes" id="UP000000379">
    <property type="component" value="Chromosome"/>
</dbReference>
<evidence type="ECO:0000256" key="1">
    <source>
        <dbReference type="SAM" id="SignalP"/>
    </source>
</evidence>
<feature type="chain" id="PRO_5003094467" evidence="1">
    <location>
        <begin position="21"/>
        <end position="100"/>
    </location>
</feature>